<reference evidence="1 2" key="1">
    <citation type="journal article" date="2022" name="New Phytol.">
        <title>Ecological generalism drives hyperdiversity of secondary metabolite gene clusters in xylarialean endophytes.</title>
        <authorList>
            <person name="Franco M.E.E."/>
            <person name="Wisecaver J.H."/>
            <person name="Arnold A.E."/>
            <person name="Ju Y.M."/>
            <person name="Slot J.C."/>
            <person name="Ahrendt S."/>
            <person name="Moore L.P."/>
            <person name="Eastman K.E."/>
            <person name="Scott K."/>
            <person name="Konkel Z."/>
            <person name="Mondo S.J."/>
            <person name="Kuo A."/>
            <person name="Hayes R.D."/>
            <person name="Haridas S."/>
            <person name="Andreopoulos B."/>
            <person name="Riley R."/>
            <person name="LaButti K."/>
            <person name="Pangilinan J."/>
            <person name="Lipzen A."/>
            <person name="Amirebrahimi M."/>
            <person name="Yan J."/>
            <person name="Adam C."/>
            <person name="Keymanesh K."/>
            <person name="Ng V."/>
            <person name="Louie K."/>
            <person name="Northen T."/>
            <person name="Drula E."/>
            <person name="Henrissat B."/>
            <person name="Hsieh H.M."/>
            <person name="Youens-Clark K."/>
            <person name="Lutzoni F."/>
            <person name="Miadlikowska J."/>
            <person name="Eastwood D.C."/>
            <person name="Hamelin R.C."/>
            <person name="Grigoriev I.V."/>
            <person name="U'Ren J.M."/>
        </authorList>
    </citation>
    <scope>NUCLEOTIDE SEQUENCE [LARGE SCALE GENOMIC DNA]</scope>
    <source>
        <strain evidence="1 2">ER1909</strain>
    </source>
</reference>
<organism evidence="1 2">
    <name type="scientific">Hypoxylon rubiginosum</name>
    <dbReference type="NCBI Taxonomy" id="110542"/>
    <lineage>
        <taxon>Eukaryota</taxon>
        <taxon>Fungi</taxon>
        <taxon>Dikarya</taxon>
        <taxon>Ascomycota</taxon>
        <taxon>Pezizomycotina</taxon>
        <taxon>Sordariomycetes</taxon>
        <taxon>Xylariomycetidae</taxon>
        <taxon>Xylariales</taxon>
        <taxon>Hypoxylaceae</taxon>
        <taxon>Hypoxylon</taxon>
    </lineage>
</organism>
<comment type="caution">
    <text evidence="1">The sequence shown here is derived from an EMBL/GenBank/DDBJ whole genome shotgun (WGS) entry which is preliminary data.</text>
</comment>
<dbReference type="Proteomes" id="UP001497680">
    <property type="component" value="Unassembled WGS sequence"/>
</dbReference>
<proteinExistence type="predicted"/>
<evidence type="ECO:0000313" key="2">
    <source>
        <dbReference type="Proteomes" id="UP001497680"/>
    </source>
</evidence>
<gene>
    <name evidence="1" type="ORF">F4821DRAFT_212685</name>
</gene>
<protein>
    <submittedName>
        <fullName evidence="1">Fatty acid hydroxylase superfamily-domain-containing protein</fullName>
    </submittedName>
</protein>
<keyword evidence="2" id="KW-1185">Reference proteome</keyword>
<sequence length="378" mass="42729">MANLVMATNGTNVTSATGLPPLPAYTVVEQQDLISWLPDFYLAIIAPTAAYWVVSIIFHIIDTFDFFPQYRLHTPAEIAQRNKASRYEVLRDVIFQQMIQGVMGAVLGWTDPPQYVGMEEYDVAVWATRVRLAQRALPAFLSILGINAASISKNMAGSHPLLAAVLAGGQYPFVTNFAGSSGMAVPAFATWEILVAKAIYHVIIPAIQFFLSIVFLDTWQYFLHRLMHQNKWLYTKFHSRHHRLYVPYAYGALYNHPVEGFLLDTAGAGLAYKLSGMTARQGMVFWVMSSIKTVDDHCGYALPWDPLQHITSNNAAYHDIHHQSWGIKTNFAQPFFTFWDRFLGTMWHGDTTLKYERSRLRAQEILDAEAKKESAKAQ</sequence>
<accession>A0ACC0DEI1</accession>
<name>A0ACC0DEI1_9PEZI</name>
<dbReference type="EMBL" id="MU394288">
    <property type="protein sequence ID" value="KAI6091164.1"/>
    <property type="molecule type" value="Genomic_DNA"/>
</dbReference>
<evidence type="ECO:0000313" key="1">
    <source>
        <dbReference type="EMBL" id="KAI6091164.1"/>
    </source>
</evidence>